<gene>
    <name evidence="3" type="ORF">Tco_1068945</name>
</gene>
<dbReference type="Gene3D" id="3.60.10.10">
    <property type="entry name" value="Endonuclease/exonuclease/phosphatase"/>
    <property type="match status" value="1"/>
</dbReference>
<keyword evidence="1" id="KW-0472">Membrane</keyword>
<evidence type="ECO:0000259" key="2">
    <source>
        <dbReference type="Pfam" id="PF00078"/>
    </source>
</evidence>
<organism evidence="3 4">
    <name type="scientific">Tanacetum coccineum</name>
    <dbReference type="NCBI Taxonomy" id="301880"/>
    <lineage>
        <taxon>Eukaryota</taxon>
        <taxon>Viridiplantae</taxon>
        <taxon>Streptophyta</taxon>
        <taxon>Embryophyta</taxon>
        <taxon>Tracheophyta</taxon>
        <taxon>Spermatophyta</taxon>
        <taxon>Magnoliopsida</taxon>
        <taxon>eudicotyledons</taxon>
        <taxon>Gunneridae</taxon>
        <taxon>Pentapetalae</taxon>
        <taxon>asterids</taxon>
        <taxon>campanulids</taxon>
        <taxon>Asterales</taxon>
        <taxon>Asteraceae</taxon>
        <taxon>Asteroideae</taxon>
        <taxon>Anthemideae</taxon>
        <taxon>Anthemidinae</taxon>
        <taxon>Tanacetum</taxon>
    </lineage>
</organism>
<reference evidence="3" key="1">
    <citation type="journal article" date="2022" name="Int. J. Mol. Sci.">
        <title>Draft Genome of Tanacetum Coccineum: Genomic Comparison of Closely Related Tanacetum-Family Plants.</title>
        <authorList>
            <person name="Yamashiro T."/>
            <person name="Shiraishi A."/>
            <person name="Nakayama K."/>
            <person name="Satake H."/>
        </authorList>
    </citation>
    <scope>NUCLEOTIDE SEQUENCE</scope>
</reference>
<reference evidence="3" key="2">
    <citation type="submission" date="2022-01" db="EMBL/GenBank/DDBJ databases">
        <authorList>
            <person name="Yamashiro T."/>
            <person name="Shiraishi A."/>
            <person name="Satake H."/>
            <person name="Nakayama K."/>
        </authorList>
    </citation>
    <scope>NUCLEOTIDE SEQUENCE</scope>
</reference>
<dbReference type="InterPro" id="IPR043502">
    <property type="entry name" value="DNA/RNA_pol_sf"/>
</dbReference>
<keyword evidence="3" id="KW-0808">Transferase</keyword>
<evidence type="ECO:0000313" key="4">
    <source>
        <dbReference type="Proteomes" id="UP001151760"/>
    </source>
</evidence>
<protein>
    <submittedName>
        <fullName evidence="3">RNA-directed DNA polymerase, eukaryota, reverse transcriptase zinc-binding domain protein</fullName>
    </submittedName>
</protein>
<dbReference type="CDD" id="cd01650">
    <property type="entry name" value="RT_nLTR_like"/>
    <property type="match status" value="1"/>
</dbReference>
<name>A0ABQ5HH61_9ASTR</name>
<feature type="transmembrane region" description="Helical" evidence="1">
    <location>
        <begin position="505"/>
        <end position="526"/>
    </location>
</feature>
<keyword evidence="1" id="KW-1133">Transmembrane helix</keyword>
<dbReference type="EMBL" id="BQNB010019619">
    <property type="protein sequence ID" value="GJT87228.1"/>
    <property type="molecule type" value="Genomic_DNA"/>
</dbReference>
<dbReference type="Proteomes" id="UP001151760">
    <property type="component" value="Unassembled WGS sequence"/>
</dbReference>
<keyword evidence="3" id="KW-0695">RNA-directed DNA polymerase</keyword>
<dbReference type="PANTHER" id="PTHR33116:SF84">
    <property type="entry name" value="RNA-DIRECTED DNA POLYMERASE"/>
    <property type="match status" value="1"/>
</dbReference>
<dbReference type="GO" id="GO:0003964">
    <property type="term" value="F:RNA-directed DNA polymerase activity"/>
    <property type="evidence" value="ECO:0007669"/>
    <property type="project" value="UniProtKB-KW"/>
</dbReference>
<feature type="domain" description="Reverse transcriptase" evidence="2">
    <location>
        <begin position="402"/>
        <end position="630"/>
    </location>
</feature>
<comment type="caution">
    <text evidence="3">The sequence shown here is derived from an EMBL/GenBank/DDBJ whole genome shotgun (WGS) entry which is preliminary data.</text>
</comment>
<keyword evidence="1" id="KW-0812">Transmembrane</keyword>
<dbReference type="SUPFAM" id="SSF56219">
    <property type="entry name" value="DNase I-like"/>
    <property type="match status" value="1"/>
</dbReference>
<keyword evidence="3" id="KW-0548">Nucleotidyltransferase</keyword>
<evidence type="ECO:0000313" key="3">
    <source>
        <dbReference type="EMBL" id="GJT87228.1"/>
    </source>
</evidence>
<dbReference type="InterPro" id="IPR036691">
    <property type="entry name" value="Endo/exonu/phosph_ase_sf"/>
</dbReference>
<evidence type="ECO:0000256" key="1">
    <source>
        <dbReference type="SAM" id="Phobius"/>
    </source>
</evidence>
<proteinExistence type="predicted"/>
<accession>A0ABQ5HH61</accession>
<dbReference type="PANTHER" id="PTHR33116">
    <property type="entry name" value="REVERSE TRANSCRIPTASE ZINC-BINDING DOMAIN-CONTAINING PROTEIN-RELATED-RELATED"/>
    <property type="match status" value="1"/>
</dbReference>
<dbReference type="Pfam" id="PF00078">
    <property type="entry name" value="RVT_1"/>
    <property type="match status" value="1"/>
</dbReference>
<dbReference type="SUPFAM" id="SSF56672">
    <property type="entry name" value="DNA/RNA polymerases"/>
    <property type="match status" value="1"/>
</dbReference>
<dbReference type="InterPro" id="IPR000477">
    <property type="entry name" value="RT_dom"/>
</dbReference>
<keyword evidence="4" id="KW-1185">Reference proteome</keyword>
<sequence length="705" mass="81051">MKNGKNQNKEEGVKSANKYVILKDFEDENANMTQDMVNYFKNQWEIDRQKEIKEMNGDIEDVLDGTSNIAKELSTEEIEETHVKLANISKVVDLAFGGWDWVSNSAISSFGCRIMVGWDRGKVDLMVVHMTRQVMVVEIEISKSKQKMFCSFVYAANTGIERRCLWDDLWMTKNITNGRTWILLGDFNVTLKADEHSAGGSKITGDMKEFDDVILRVMANMKFIEKYENASARFHPFLLSDHSPAVMNILNSLEKKHKSFRFSNYMADKKDEDLTLEENLKKAQIAVEADPNNKDVKEKMSKILYDYNQAIIDEEKLLSQKIQKQFLKHFEKFLGHNGDTEQIENAEELFINKISKNDSEFMVRNITNAEIKESIFGIRNEKAHGPDGFTAEVNATLITLVPKTQQPNRVSDYRPIACCNVIYKCISKIITNRLQGCLEKLMNLNQSAFVPGRLIQDNILITQELLKGYNRQKGPQRCALKIDIAKAYDTENWSFLKRTLIHFGFYKKIIGWIMTCVTSVAFSICINGKRYGYFKSGRGIRQWDPMSPYLFTLVMEVLSLIIQRRVSKNYKSIEVLKEGLMEFSKISGLIPNMNKSTIFFGSVKAIEKRRNLEIMPFTVGQLPMKYLGVPLITKNIGITEFNQLVERVKQKVNDWKSKALSYAGRLQLIASVLASMHIYWTSVFLIPKTTVEDIEKVLKGFLWSQ</sequence>